<evidence type="ECO:0000256" key="1">
    <source>
        <dbReference type="SAM" id="MobiDB-lite"/>
    </source>
</evidence>
<dbReference type="OrthoDB" id="3538113at2"/>
<evidence type="ECO:0000313" key="4">
    <source>
        <dbReference type="Proteomes" id="UP000294543"/>
    </source>
</evidence>
<evidence type="ECO:0000256" key="2">
    <source>
        <dbReference type="SAM" id="SignalP"/>
    </source>
</evidence>
<reference evidence="3 4" key="1">
    <citation type="submission" date="2019-03" db="EMBL/GenBank/DDBJ databases">
        <title>Draft genome sequences of novel Actinobacteria.</title>
        <authorList>
            <person name="Sahin N."/>
            <person name="Ay H."/>
            <person name="Saygin H."/>
        </authorList>
    </citation>
    <scope>NUCLEOTIDE SEQUENCE [LARGE SCALE GENOMIC DNA]</scope>
    <source>
        <strain evidence="3 4">KC712</strain>
    </source>
</reference>
<dbReference type="EMBL" id="SMKP01000013">
    <property type="protein sequence ID" value="TDD24214.1"/>
    <property type="molecule type" value="Genomic_DNA"/>
</dbReference>
<dbReference type="Proteomes" id="UP000294543">
    <property type="component" value="Unassembled WGS sequence"/>
</dbReference>
<keyword evidence="2" id="KW-0732">Signal</keyword>
<comment type="caution">
    <text evidence="3">The sequence shown here is derived from an EMBL/GenBank/DDBJ whole genome shotgun (WGS) entry which is preliminary data.</text>
</comment>
<organism evidence="3 4">
    <name type="scientific">Nonomuraea diastatica</name>
    <dbReference type="NCBI Taxonomy" id="1848329"/>
    <lineage>
        <taxon>Bacteria</taxon>
        <taxon>Bacillati</taxon>
        <taxon>Actinomycetota</taxon>
        <taxon>Actinomycetes</taxon>
        <taxon>Streptosporangiales</taxon>
        <taxon>Streptosporangiaceae</taxon>
        <taxon>Nonomuraea</taxon>
    </lineage>
</organism>
<sequence>MFKRRLAVLGAVATLAVTGLAGSALADEPAGPTAGTKVICKTSDGKTIELIRAKPVRGVKVATRDGKVTKAEPGTEPSATVELKDGDHPKWMKAKPLPEGEVLPDVPFKDGAVTLKPARPADGSAIEDGATPPEGVAKTVRITCEKAE</sequence>
<dbReference type="AlphaFoldDB" id="A0A4R4X1Y1"/>
<feature type="signal peptide" evidence="2">
    <location>
        <begin position="1"/>
        <end position="26"/>
    </location>
</feature>
<accession>A0A4R4X1Y1</accession>
<proteinExistence type="predicted"/>
<feature type="region of interest" description="Disordered" evidence="1">
    <location>
        <begin position="67"/>
        <end position="136"/>
    </location>
</feature>
<feature type="chain" id="PRO_5020266260" evidence="2">
    <location>
        <begin position="27"/>
        <end position="148"/>
    </location>
</feature>
<evidence type="ECO:0000313" key="3">
    <source>
        <dbReference type="EMBL" id="TDD24214.1"/>
    </source>
</evidence>
<dbReference type="RefSeq" id="WP_132505912.1">
    <property type="nucleotide sequence ID" value="NZ_SMKP01000013.1"/>
</dbReference>
<protein>
    <submittedName>
        <fullName evidence="3">Uncharacterized protein</fullName>
    </submittedName>
</protein>
<name>A0A4R4X1Y1_9ACTN</name>
<gene>
    <name evidence="3" type="ORF">E1294_06920</name>
</gene>
<keyword evidence="4" id="KW-1185">Reference proteome</keyword>